<evidence type="ECO:0000259" key="1">
    <source>
        <dbReference type="Pfam" id="PF07588"/>
    </source>
</evidence>
<dbReference type="AlphaFoldDB" id="M3GCC5"/>
<dbReference type="Proteomes" id="UP000011770">
    <property type="component" value="Unassembled WGS sequence"/>
</dbReference>
<dbReference type="InterPro" id="IPR011448">
    <property type="entry name" value="DUF1554"/>
</dbReference>
<comment type="caution">
    <text evidence="2">The sequence shown here is derived from an EMBL/GenBank/DDBJ whole genome shotgun (WGS) entry which is preliminary data.</text>
</comment>
<gene>
    <name evidence="2" type="ORF">LEP1GSC188_1320</name>
</gene>
<proteinExistence type="predicted"/>
<dbReference type="SUPFAM" id="SSF56436">
    <property type="entry name" value="C-type lectin-like"/>
    <property type="match status" value="1"/>
</dbReference>
<dbReference type="EMBL" id="AHOR02000012">
    <property type="protein sequence ID" value="EMF83569.1"/>
    <property type="molecule type" value="Genomic_DNA"/>
</dbReference>
<accession>M3GCC5</accession>
<name>M3GCC5_9LEPT</name>
<dbReference type="Pfam" id="PF07588">
    <property type="entry name" value="DUF1554"/>
    <property type="match status" value="1"/>
</dbReference>
<dbReference type="Gene3D" id="3.10.100.10">
    <property type="entry name" value="Mannose-Binding Protein A, subunit A"/>
    <property type="match status" value="1"/>
</dbReference>
<evidence type="ECO:0000313" key="2">
    <source>
        <dbReference type="EMBL" id="EMF83569.1"/>
    </source>
</evidence>
<reference evidence="2 3" key="1">
    <citation type="submission" date="2013-01" db="EMBL/GenBank/DDBJ databases">
        <authorList>
            <person name="Harkins D.M."/>
            <person name="Durkin A.S."/>
            <person name="Brinkac L.M."/>
            <person name="Haft D.H."/>
            <person name="Selengut J.D."/>
            <person name="Sanka R."/>
            <person name="DePew J."/>
            <person name="Purushe J."/>
            <person name="Tulsiani S.M."/>
            <person name="Graham G.C."/>
            <person name="Burns M.-A."/>
            <person name="Dohnt M.F."/>
            <person name="Smythe L.D."/>
            <person name="McKay D.B."/>
            <person name="Craig S.B."/>
            <person name="Vinetz J.M."/>
            <person name="Sutton G.G."/>
            <person name="Nierman W.C."/>
            <person name="Fouts D.E."/>
        </authorList>
    </citation>
    <scope>NUCLEOTIDE SEQUENCE [LARGE SCALE GENOMIC DNA]</scope>
    <source>
        <strain evidence="2 3">LT2116</strain>
    </source>
</reference>
<protein>
    <submittedName>
        <fullName evidence="2">PF07588 family protein</fullName>
    </submittedName>
</protein>
<organism evidence="2 3">
    <name type="scientific">Leptospira weilii serovar Topaz str. LT2116</name>
    <dbReference type="NCBI Taxonomy" id="1088540"/>
    <lineage>
        <taxon>Bacteria</taxon>
        <taxon>Pseudomonadati</taxon>
        <taxon>Spirochaetota</taxon>
        <taxon>Spirochaetia</taxon>
        <taxon>Leptospirales</taxon>
        <taxon>Leptospiraceae</taxon>
        <taxon>Leptospira</taxon>
    </lineage>
</organism>
<sequence length="143" mass="15406">MKNSILNLVDSYSSNLTAVPSGGLYVFVTSYTDDSSASPLIHNGNFAGISGADAYCNSHIPSGLPSIGYYKAMLVYEINRVATTVGPNSLSGQKDWVFEKNTSYYRPDGKMVFATNDAGLFDFSAGSLSDAFADSFYVWDFGI</sequence>
<feature type="domain" description="DUF1554" evidence="1">
    <location>
        <begin position="41"/>
        <end position="136"/>
    </location>
</feature>
<dbReference type="InterPro" id="IPR016186">
    <property type="entry name" value="C-type_lectin-like/link_sf"/>
</dbReference>
<evidence type="ECO:0000313" key="3">
    <source>
        <dbReference type="Proteomes" id="UP000011770"/>
    </source>
</evidence>
<dbReference type="InterPro" id="IPR016187">
    <property type="entry name" value="CTDL_fold"/>
</dbReference>